<dbReference type="GO" id="GO:0043565">
    <property type="term" value="F:sequence-specific DNA binding"/>
    <property type="evidence" value="ECO:0007669"/>
    <property type="project" value="InterPro"/>
</dbReference>
<dbReference type="PRINTS" id="PR00032">
    <property type="entry name" value="HTHARAC"/>
</dbReference>
<evidence type="ECO:0000256" key="2">
    <source>
        <dbReference type="ARBA" id="ARBA00023125"/>
    </source>
</evidence>
<dbReference type="PROSITE" id="PS01124">
    <property type="entry name" value="HTH_ARAC_FAMILY_2"/>
    <property type="match status" value="1"/>
</dbReference>
<proteinExistence type="predicted"/>
<accession>A0A7Y9LLI1</accession>
<protein>
    <submittedName>
        <fullName evidence="5">AraC-like DNA-binding protein</fullName>
    </submittedName>
</protein>
<dbReference type="AlphaFoldDB" id="A0A7Y9LLI1"/>
<dbReference type="Gene3D" id="1.10.10.60">
    <property type="entry name" value="Homeodomain-like"/>
    <property type="match status" value="1"/>
</dbReference>
<name>A0A7Y9LLI1_9BURK</name>
<evidence type="ECO:0000313" key="5">
    <source>
        <dbReference type="EMBL" id="NYE83969.1"/>
    </source>
</evidence>
<dbReference type="SUPFAM" id="SSF51215">
    <property type="entry name" value="Regulatory protein AraC"/>
    <property type="match status" value="1"/>
</dbReference>
<dbReference type="SMART" id="SM00342">
    <property type="entry name" value="HTH_ARAC"/>
    <property type="match status" value="1"/>
</dbReference>
<dbReference type="Pfam" id="PF12833">
    <property type="entry name" value="HTH_18"/>
    <property type="match status" value="1"/>
</dbReference>
<evidence type="ECO:0000259" key="4">
    <source>
        <dbReference type="PROSITE" id="PS01124"/>
    </source>
</evidence>
<dbReference type="InterPro" id="IPR018060">
    <property type="entry name" value="HTH_AraC"/>
</dbReference>
<evidence type="ECO:0000256" key="1">
    <source>
        <dbReference type="ARBA" id="ARBA00023015"/>
    </source>
</evidence>
<organism evidence="5 6">
    <name type="scientific">Pigmentiphaga litoralis</name>
    <dbReference type="NCBI Taxonomy" id="516702"/>
    <lineage>
        <taxon>Bacteria</taxon>
        <taxon>Pseudomonadati</taxon>
        <taxon>Pseudomonadota</taxon>
        <taxon>Betaproteobacteria</taxon>
        <taxon>Burkholderiales</taxon>
        <taxon>Alcaligenaceae</taxon>
        <taxon>Pigmentiphaga</taxon>
    </lineage>
</organism>
<feature type="domain" description="HTH araC/xylS-type" evidence="4">
    <location>
        <begin position="193"/>
        <end position="291"/>
    </location>
</feature>
<dbReference type="InterPro" id="IPR037923">
    <property type="entry name" value="HTH-like"/>
</dbReference>
<dbReference type="PANTHER" id="PTHR43280:SF32">
    <property type="entry name" value="TRANSCRIPTIONAL REGULATORY PROTEIN"/>
    <property type="match status" value="1"/>
</dbReference>
<sequence>MVAAAVPDLPTFDRSAFGGDDASFYFDMVRLQDRADIPRAFAHRHNYYHLLWMTQAQGVHLLDFVPHPVQPCTVFFVSPAQIHSWTSSVPPRGFVMNISADLFLQMFPRADLAAQFPFFDVASGQPALYLTADQHNDLLPLVEAIEAEYLGEGDGRLDIVRSYLLILLTRLRRLAPPPASQEGVSAQGVHLARRFQQRVDQHFLECLPVPAYASQLHVTERQLNDAVKRATGRTAGQVIQQRVLLEAKRLLSLTDMGIAEVAYQLGYDDLAYFCRFFKRHTQTTPGDFRKRHARPAEAGAA</sequence>
<dbReference type="Proteomes" id="UP000542125">
    <property type="component" value="Unassembled WGS sequence"/>
</dbReference>
<dbReference type="EMBL" id="JACBYR010000001">
    <property type="protein sequence ID" value="NYE83969.1"/>
    <property type="molecule type" value="Genomic_DNA"/>
</dbReference>
<dbReference type="GO" id="GO:0003700">
    <property type="term" value="F:DNA-binding transcription factor activity"/>
    <property type="evidence" value="ECO:0007669"/>
    <property type="project" value="InterPro"/>
</dbReference>
<dbReference type="InterPro" id="IPR009057">
    <property type="entry name" value="Homeodomain-like_sf"/>
</dbReference>
<evidence type="ECO:0000256" key="3">
    <source>
        <dbReference type="ARBA" id="ARBA00023163"/>
    </source>
</evidence>
<dbReference type="RefSeq" id="WP_179587713.1">
    <property type="nucleotide sequence ID" value="NZ_JACBYR010000001.1"/>
</dbReference>
<dbReference type="PANTHER" id="PTHR43280">
    <property type="entry name" value="ARAC-FAMILY TRANSCRIPTIONAL REGULATOR"/>
    <property type="match status" value="1"/>
</dbReference>
<dbReference type="SUPFAM" id="SSF46689">
    <property type="entry name" value="Homeodomain-like"/>
    <property type="match status" value="1"/>
</dbReference>
<evidence type="ECO:0000313" key="6">
    <source>
        <dbReference type="Proteomes" id="UP000542125"/>
    </source>
</evidence>
<keyword evidence="1" id="KW-0805">Transcription regulation</keyword>
<comment type="caution">
    <text evidence="5">The sequence shown here is derived from an EMBL/GenBank/DDBJ whole genome shotgun (WGS) entry which is preliminary data.</text>
</comment>
<dbReference type="InterPro" id="IPR020449">
    <property type="entry name" value="Tscrpt_reg_AraC-type_HTH"/>
</dbReference>
<reference evidence="5 6" key="1">
    <citation type="submission" date="2020-07" db="EMBL/GenBank/DDBJ databases">
        <title>Genomic Encyclopedia of Type Strains, Phase IV (KMG-V): Genome sequencing to study the core and pangenomes of soil and plant-associated prokaryotes.</title>
        <authorList>
            <person name="Whitman W."/>
        </authorList>
    </citation>
    <scope>NUCLEOTIDE SEQUENCE [LARGE SCALE GENOMIC DNA]</scope>
    <source>
        <strain evidence="5 6">SAS40</strain>
    </source>
</reference>
<keyword evidence="2 5" id="KW-0238">DNA-binding</keyword>
<gene>
    <name evidence="5" type="ORF">FHW18_003240</name>
</gene>
<keyword evidence="6" id="KW-1185">Reference proteome</keyword>
<keyword evidence="3" id="KW-0804">Transcription</keyword>